<evidence type="ECO:0000256" key="7">
    <source>
        <dbReference type="PROSITE-ProRule" id="PRU01360"/>
    </source>
</evidence>
<accession>A0A1G8FV38</accession>
<keyword evidence="6 7" id="KW-0998">Cell outer membrane</keyword>
<evidence type="ECO:0000259" key="9">
    <source>
        <dbReference type="Pfam" id="PF07715"/>
    </source>
</evidence>
<gene>
    <name evidence="10" type="ORF">SAMN05192582_101557</name>
</gene>
<dbReference type="NCBIfam" id="TIGR04057">
    <property type="entry name" value="SusC_RagA_signa"/>
    <property type="match status" value="1"/>
</dbReference>
<evidence type="ECO:0000256" key="5">
    <source>
        <dbReference type="ARBA" id="ARBA00023136"/>
    </source>
</evidence>
<dbReference type="InterPro" id="IPR008969">
    <property type="entry name" value="CarboxyPept-like_regulatory"/>
</dbReference>
<dbReference type="InterPro" id="IPR036942">
    <property type="entry name" value="Beta-barrel_TonB_sf"/>
</dbReference>
<evidence type="ECO:0000256" key="3">
    <source>
        <dbReference type="ARBA" id="ARBA00022452"/>
    </source>
</evidence>
<dbReference type="InterPro" id="IPR039426">
    <property type="entry name" value="TonB-dep_rcpt-like"/>
</dbReference>
<comment type="similarity">
    <text evidence="7">Belongs to the TonB-dependent receptor family.</text>
</comment>
<name>A0A1G8FV38_BACOV</name>
<keyword evidence="8" id="KW-0732">Signal</keyword>
<feature type="domain" description="TonB-dependent receptor plug" evidence="9">
    <location>
        <begin position="201"/>
        <end position="306"/>
    </location>
</feature>
<keyword evidence="3 7" id="KW-1134">Transmembrane beta strand</keyword>
<dbReference type="AlphaFoldDB" id="A0A1G8FV38"/>
<reference evidence="11" key="1">
    <citation type="submission" date="2016-10" db="EMBL/GenBank/DDBJ databases">
        <authorList>
            <person name="Varghese N."/>
            <person name="Submissions S."/>
        </authorList>
    </citation>
    <scope>NUCLEOTIDE SEQUENCE [LARGE SCALE GENOMIC DNA]</scope>
    <source>
        <strain evidence="11">NLAE-zl-C57</strain>
    </source>
</reference>
<evidence type="ECO:0000256" key="6">
    <source>
        <dbReference type="ARBA" id="ARBA00023237"/>
    </source>
</evidence>
<dbReference type="Proteomes" id="UP000181870">
    <property type="component" value="Unassembled WGS sequence"/>
</dbReference>
<dbReference type="InterPro" id="IPR012910">
    <property type="entry name" value="Plug_dom"/>
</dbReference>
<dbReference type="SUPFAM" id="SSF49464">
    <property type="entry name" value="Carboxypeptidase regulatory domain-like"/>
    <property type="match status" value="1"/>
</dbReference>
<sequence>MKISLFFLFVYTLQLMAVNAEAQNAIIKVPSKSLSIGQLITEIERQTDYLVVYSNHEIDVNRTIVMQNISGKVATFLDAAFAKTDISYHFKNDYIMLSVNKADKNKVQQQVQKITGIVNDEKGEPVIGANVSVIGQATGTITDINGRFAINASQGSSIQVSFIGFKSQIITINKSHLNIKLIDDTMTLNEVVVVGYGTSTKKDLTGAVGIVSGELIENRQSVQISNALQGAVAGLNVTRNSGAPGSGGTIRVRGNTTIGNNDALIIVDGIPTDDINNINPNDIENISVLKDAAASSIYGSRAAAGVILVTTKRAKSGQATFNYNYEFGIEKPTEMPEYVDVVRYMQLVDERQMNDGGSAIYGTDFINSYWNNHLLDPDTYPATDWQDVIYKKQAPRHRHEFTMTVGTDKVKTKASLGYVDIDGLYANSGYKRYMFRVNNDIRLHKMLSANLDVSFKRSSNKSPADSYISSRSVAYMARVMPGIYDDRYEDGRYAPGKDGSNILAEVNEGGVNEKIYNQLVGRFVLDFKPLEGLSLKAVLAPTLNFNKFKAFAKVVEYTDKNDPSRVLYTSRPKTTLNETRADGTVFNGQFLANYKKTFAKVHNFDLLLGYEENTIKSEALKASREGFLITEFPYLDLGAEDLRDNSGSASESALRSYFGRVNYNYKNKYYLQANARYDGSSRFYKNSRWAFFPSFSAGWIISEEKFMKNIPFLSYLKLRGSWGQVGNERIGDYPYQAAITHNDALFWQNGEIVSSKTGAQTVYAIQDITWETTESYDIGVDMMFFNEKLKITADYYKKRTKNILLQLDIPSYLGYANPNQNAGEISTKGWELEASWREQVGDFNYSVAFNISDAKTVIDDLKGTQQKGNLAKIEGGEFDEWYGYRAKGIYQNQQQVDNLPKMNSSVQIGDICYEDISGPDGVPDGIISDYDKVLLGGSLPRYTYGGNISLGYKDLDISLAFQGVGKMKSRLSNVQVQPFMESGIGNVPKIIDGKFWSRNNTAEQNIAARYPRLSTSGASNNYTMSDFWLINGSYFRLKNITVGYRIPVGKTLGRYIKNIRVYVSVNDLLSIDKYPKGWDPESSATGYPIVATFMGGFNLNF</sequence>
<keyword evidence="2 7" id="KW-0813">Transport</keyword>
<evidence type="ECO:0000313" key="11">
    <source>
        <dbReference type="Proteomes" id="UP000181870"/>
    </source>
</evidence>
<dbReference type="FunFam" id="2.60.40.1120:FF:000003">
    <property type="entry name" value="Outer membrane protein Omp121"/>
    <property type="match status" value="1"/>
</dbReference>
<proteinExistence type="inferred from homology"/>
<organism evidence="10 11">
    <name type="scientific">Bacteroides ovatus</name>
    <dbReference type="NCBI Taxonomy" id="28116"/>
    <lineage>
        <taxon>Bacteria</taxon>
        <taxon>Pseudomonadati</taxon>
        <taxon>Bacteroidota</taxon>
        <taxon>Bacteroidia</taxon>
        <taxon>Bacteroidales</taxon>
        <taxon>Bacteroidaceae</taxon>
        <taxon>Bacteroides</taxon>
    </lineage>
</organism>
<dbReference type="NCBIfam" id="TIGR04056">
    <property type="entry name" value="OMP_RagA_SusC"/>
    <property type="match status" value="1"/>
</dbReference>
<dbReference type="PROSITE" id="PS52016">
    <property type="entry name" value="TONB_DEPENDENT_REC_3"/>
    <property type="match status" value="1"/>
</dbReference>
<evidence type="ECO:0000256" key="4">
    <source>
        <dbReference type="ARBA" id="ARBA00022692"/>
    </source>
</evidence>
<evidence type="ECO:0000313" key="10">
    <source>
        <dbReference type="EMBL" id="SDH86012.1"/>
    </source>
</evidence>
<dbReference type="Pfam" id="PF13715">
    <property type="entry name" value="CarbopepD_reg_2"/>
    <property type="match status" value="1"/>
</dbReference>
<dbReference type="InterPro" id="IPR023996">
    <property type="entry name" value="TonB-dep_OMP_SusC/RagA"/>
</dbReference>
<comment type="subcellular location">
    <subcellularLocation>
        <location evidence="1 7">Cell outer membrane</location>
        <topology evidence="1 7">Multi-pass membrane protein</topology>
    </subcellularLocation>
</comment>
<dbReference type="Gene3D" id="2.40.170.20">
    <property type="entry name" value="TonB-dependent receptor, beta-barrel domain"/>
    <property type="match status" value="1"/>
</dbReference>
<dbReference type="Gene3D" id="2.60.40.1120">
    <property type="entry name" value="Carboxypeptidase-like, regulatory domain"/>
    <property type="match status" value="1"/>
</dbReference>
<evidence type="ECO:0000256" key="2">
    <source>
        <dbReference type="ARBA" id="ARBA00022448"/>
    </source>
</evidence>
<feature type="signal peptide" evidence="8">
    <location>
        <begin position="1"/>
        <end position="22"/>
    </location>
</feature>
<dbReference type="RefSeq" id="WP_218132454.1">
    <property type="nucleotide sequence ID" value="NZ_FNDO01000015.1"/>
</dbReference>
<dbReference type="InterPro" id="IPR023997">
    <property type="entry name" value="TonB-dep_OMP_SusC/RagA_CS"/>
</dbReference>
<dbReference type="SUPFAM" id="SSF56935">
    <property type="entry name" value="Porins"/>
    <property type="match status" value="1"/>
</dbReference>
<evidence type="ECO:0000256" key="8">
    <source>
        <dbReference type="SAM" id="SignalP"/>
    </source>
</evidence>
<protein>
    <submittedName>
        <fullName evidence="10">TonB-linked outer membrane protein, SusC/RagA family</fullName>
    </submittedName>
</protein>
<evidence type="ECO:0000256" key="1">
    <source>
        <dbReference type="ARBA" id="ARBA00004571"/>
    </source>
</evidence>
<dbReference type="InterPro" id="IPR037066">
    <property type="entry name" value="Plug_dom_sf"/>
</dbReference>
<keyword evidence="5 7" id="KW-0472">Membrane</keyword>
<dbReference type="Gene3D" id="2.170.130.10">
    <property type="entry name" value="TonB-dependent receptor, plug domain"/>
    <property type="match status" value="1"/>
</dbReference>
<keyword evidence="4 7" id="KW-0812">Transmembrane</keyword>
<dbReference type="GO" id="GO:0009279">
    <property type="term" value="C:cell outer membrane"/>
    <property type="evidence" value="ECO:0007669"/>
    <property type="project" value="UniProtKB-SubCell"/>
</dbReference>
<dbReference type="Pfam" id="PF07715">
    <property type="entry name" value="Plug"/>
    <property type="match status" value="1"/>
</dbReference>
<feature type="chain" id="PRO_5010234333" evidence="8">
    <location>
        <begin position="23"/>
        <end position="1101"/>
    </location>
</feature>
<dbReference type="EMBL" id="FNDO01000015">
    <property type="protein sequence ID" value="SDH86012.1"/>
    <property type="molecule type" value="Genomic_DNA"/>
</dbReference>